<dbReference type="Proteomes" id="UP000738431">
    <property type="component" value="Chromosome"/>
</dbReference>
<protein>
    <submittedName>
        <fullName evidence="2">Uncharacterized protein</fullName>
    </submittedName>
</protein>
<evidence type="ECO:0000256" key="1">
    <source>
        <dbReference type="SAM" id="SignalP"/>
    </source>
</evidence>
<keyword evidence="1" id="KW-0732">Signal</keyword>
<reference evidence="2 3" key="1">
    <citation type="submission" date="2021-08" db="EMBL/GenBank/DDBJ databases">
        <authorList>
            <person name="Zhang D."/>
            <person name="Zhang A."/>
            <person name="Wang L."/>
        </authorList>
    </citation>
    <scope>NUCLEOTIDE SEQUENCE [LARGE SCALE GENOMIC DNA]</scope>
    <source>
        <strain evidence="2 3">WL0086</strain>
    </source>
</reference>
<proteinExistence type="predicted"/>
<evidence type="ECO:0000313" key="2">
    <source>
        <dbReference type="EMBL" id="WRQ88708.1"/>
    </source>
</evidence>
<keyword evidence="3" id="KW-1185">Reference proteome</keyword>
<dbReference type="RefSeq" id="WP_221031808.1">
    <property type="nucleotide sequence ID" value="NZ_CP139781.1"/>
</dbReference>
<evidence type="ECO:0000313" key="3">
    <source>
        <dbReference type="Proteomes" id="UP000738431"/>
    </source>
</evidence>
<name>A0ABZ1CAK6_9BACT</name>
<sequence>MTRSTYTFRGFHALLLLLSALVPHPMLAQQLRTQRESIGRVGQHHLLEAQTTALPTCCAHTKPTPAEHSLTQSAI</sequence>
<feature type="signal peptide" evidence="1">
    <location>
        <begin position="1"/>
        <end position="28"/>
    </location>
</feature>
<dbReference type="EMBL" id="CP139781">
    <property type="protein sequence ID" value="WRQ88708.1"/>
    <property type="molecule type" value="Genomic_DNA"/>
</dbReference>
<organism evidence="2 3">
    <name type="scientific">Actomonas aquatica</name>
    <dbReference type="NCBI Taxonomy" id="2866162"/>
    <lineage>
        <taxon>Bacteria</taxon>
        <taxon>Pseudomonadati</taxon>
        <taxon>Verrucomicrobiota</taxon>
        <taxon>Opitutia</taxon>
        <taxon>Opitutales</taxon>
        <taxon>Opitutaceae</taxon>
        <taxon>Actomonas</taxon>
    </lineage>
</organism>
<feature type="chain" id="PRO_5047196011" evidence="1">
    <location>
        <begin position="29"/>
        <end position="75"/>
    </location>
</feature>
<accession>A0ABZ1CAK6</accession>
<gene>
    <name evidence="2" type="ORF">K1X11_004780</name>
</gene>
<reference evidence="2 3" key="2">
    <citation type="submission" date="2023-12" db="EMBL/GenBank/DDBJ databases">
        <title>Description of an unclassified Opitutus bacterium of Verrucomicrobiota.</title>
        <authorList>
            <person name="Zhang D.-F."/>
        </authorList>
    </citation>
    <scope>NUCLEOTIDE SEQUENCE [LARGE SCALE GENOMIC DNA]</scope>
    <source>
        <strain evidence="2 3">WL0086</strain>
    </source>
</reference>